<reference evidence="2 3" key="1">
    <citation type="submission" date="2021-03" db="EMBL/GenBank/DDBJ databases">
        <authorList>
            <person name="Kim M.K."/>
        </authorList>
    </citation>
    <scope>NUCLEOTIDE SEQUENCE [LARGE SCALE GENOMIC DNA]</scope>
    <source>
        <strain evidence="2 3">BT442</strain>
    </source>
</reference>
<evidence type="ECO:0008006" key="4">
    <source>
        <dbReference type="Google" id="ProtNLM"/>
    </source>
</evidence>
<evidence type="ECO:0000313" key="2">
    <source>
        <dbReference type="EMBL" id="MBO2008326.1"/>
    </source>
</evidence>
<feature type="transmembrane region" description="Helical" evidence="1">
    <location>
        <begin position="133"/>
        <end position="154"/>
    </location>
</feature>
<keyword evidence="1" id="KW-0472">Membrane</keyword>
<feature type="transmembrane region" description="Helical" evidence="1">
    <location>
        <begin position="225"/>
        <end position="244"/>
    </location>
</feature>
<evidence type="ECO:0000256" key="1">
    <source>
        <dbReference type="SAM" id="Phobius"/>
    </source>
</evidence>
<accession>A0ABS3QAV9</accession>
<feature type="transmembrane region" description="Helical" evidence="1">
    <location>
        <begin position="166"/>
        <end position="190"/>
    </location>
</feature>
<keyword evidence="3" id="KW-1185">Reference proteome</keyword>
<gene>
    <name evidence="2" type="ORF">J4E00_04630</name>
</gene>
<feature type="transmembrane region" description="Helical" evidence="1">
    <location>
        <begin position="256"/>
        <end position="274"/>
    </location>
</feature>
<evidence type="ECO:0000313" key="3">
    <source>
        <dbReference type="Proteomes" id="UP000664369"/>
    </source>
</evidence>
<keyword evidence="1" id="KW-1133">Transmembrane helix</keyword>
<feature type="transmembrane region" description="Helical" evidence="1">
    <location>
        <begin position="7"/>
        <end position="24"/>
    </location>
</feature>
<dbReference type="Proteomes" id="UP000664369">
    <property type="component" value="Unassembled WGS sequence"/>
</dbReference>
<dbReference type="RefSeq" id="WP_208173865.1">
    <property type="nucleotide sequence ID" value="NZ_JAGETZ010000002.1"/>
</dbReference>
<keyword evidence="1" id="KW-0812">Transmembrane</keyword>
<proteinExistence type="predicted"/>
<sequence>MFCLVPYAEALFFFFGVILLRGLHRQHLGLTLLGLLGCCLTRSAATLFVPALVLAEVLACTSRADLPRLALRLSAGLATIAAALGMVMYLHWKATGNAFALLESYQHWGHEITWLLPKQLHSSAGAPMLGLDLLALLTVTLATGAALGLCIRWLRGWLRPSPAEVAPSRAVVFSLGYCVGILAFLGLYQAGDLANSSRYVLATPFFGVLVAQLPHWQHLRRTTRWQLIGVVSSLMLALAVWCGWPLRFPGFFPGETIFYFLMWAVYVWLYLAAFSTWRYSREVRTGLYVVNVMYQMVLLNLFLLAAWLG</sequence>
<feature type="transmembrane region" description="Helical" evidence="1">
    <location>
        <begin position="286"/>
        <end position="308"/>
    </location>
</feature>
<feature type="transmembrane region" description="Helical" evidence="1">
    <location>
        <begin position="30"/>
        <end position="57"/>
    </location>
</feature>
<feature type="transmembrane region" description="Helical" evidence="1">
    <location>
        <begin position="69"/>
        <end position="92"/>
    </location>
</feature>
<comment type="caution">
    <text evidence="2">The sequence shown here is derived from an EMBL/GenBank/DDBJ whole genome shotgun (WGS) entry which is preliminary data.</text>
</comment>
<name>A0ABS3QAV9_9BACT</name>
<dbReference type="EMBL" id="JAGETZ010000002">
    <property type="protein sequence ID" value="MBO2008326.1"/>
    <property type="molecule type" value="Genomic_DNA"/>
</dbReference>
<organism evidence="2 3">
    <name type="scientific">Hymenobacter negativus</name>
    <dbReference type="NCBI Taxonomy" id="2795026"/>
    <lineage>
        <taxon>Bacteria</taxon>
        <taxon>Pseudomonadati</taxon>
        <taxon>Bacteroidota</taxon>
        <taxon>Cytophagia</taxon>
        <taxon>Cytophagales</taxon>
        <taxon>Hymenobacteraceae</taxon>
        <taxon>Hymenobacter</taxon>
    </lineage>
</organism>
<protein>
    <recommendedName>
        <fullName evidence="4">DUF4173 domain-containing protein</fullName>
    </recommendedName>
</protein>